<organism evidence="4 5">
    <name type="scientific">Drechslerella dactyloides</name>
    <name type="common">Nematode-trapping fungus</name>
    <name type="synonym">Arthrobotrys dactyloides</name>
    <dbReference type="NCBI Taxonomy" id="74499"/>
    <lineage>
        <taxon>Eukaryota</taxon>
        <taxon>Fungi</taxon>
        <taxon>Dikarya</taxon>
        <taxon>Ascomycota</taxon>
        <taxon>Pezizomycotina</taxon>
        <taxon>Orbiliomycetes</taxon>
        <taxon>Orbiliales</taxon>
        <taxon>Orbiliaceae</taxon>
        <taxon>Drechslerella</taxon>
    </lineage>
</organism>
<accession>A0AAD6IS86</accession>
<feature type="domain" description="GATA-type" evidence="3">
    <location>
        <begin position="750"/>
        <end position="791"/>
    </location>
</feature>
<dbReference type="PRINTS" id="PR00619">
    <property type="entry name" value="GATAZNFINGER"/>
</dbReference>
<feature type="compositionally biased region" description="Acidic residues" evidence="2">
    <location>
        <begin position="1098"/>
        <end position="1107"/>
    </location>
</feature>
<comment type="caution">
    <text evidence="4">The sequence shown here is derived from an EMBL/GenBank/DDBJ whole genome shotgun (WGS) entry which is preliminary data.</text>
</comment>
<name>A0AAD6IS86_DREDA</name>
<feature type="region of interest" description="Disordered" evidence="2">
    <location>
        <begin position="887"/>
        <end position="952"/>
    </location>
</feature>
<dbReference type="SMART" id="SM00355">
    <property type="entry name" value="ZnF_C2H2"/>
    <property type="match status" value="7"/>
</dbReference>
<feature type="domain" description="GATA-type" evidence="3">
    <location>
        <begin position="683"/>
        <end position="725"/>
    </location>
</feature>
<evidence type="ECO:0000259" key="3">
    <source>
        <dbReference type="PROSITE" id="PS50114"/>
    </source>
</evidence>
<dbReference type="Pfam" id="PF00320">
    <property type="entry name" value="GATA"/>
    <property type="match status" value="2"/>
</dbReference>
<evidence type="ECO:0000313" key="4">
    <source>
        <dbReference type="EMBL" id="KAJ6257578.1"/>
    </source>
</evidence>
<feature type="region of interest" description="Disordered" evidence="2">
    <location>
        <begin position="1072"/>
        <end position="1137"/>
    </location>
</feature>
<proteinExistence type="predicted"/>
<feature type="region of interest" description="Disordered" evidence="2">
    <location>
        <begin position="1284"/>
        <end position="1318"/>
    </location>
</feature>
<keyword evidence="1" id="KW-0862">Zinc</keyword>
<evidence type="ECO:0000256" key="2">
    <source>
        <dbReference type="SAM" id="MobiDB-lite"/>
    </source>
</evidence>
<feature type="compositionally biased region" description="Low complexity" evidence="2">
    <location>
        <begin position="1244"/>
        <end position="1253"/>
    </location>
</feature>
<dbReference type="InterPro" id="IPR000679">
    <property type="entry name" value="Znf_GATA"/>
</dbReference>
<dbReference type="GO" id="GO:0008270">
    <property type="term" value="F:zinc ion binding"/>
    <property type="evidence" value="ECO:0007669"/>
    <property type="project" value="UniProtKB-KW"/>
</dbReference>
<dbReference type="Proteomes" id="UP001221413">
    <property type="component" value="Unassembled WGS sequence"/>
</dbReference>
<keyword evidence="1" id="KW-0863">Zinc-finger</keyword>
<dbReference type="CDD" id="cd00202">
    <property type="entry name" value="ZnF_GATA"/>
    <property type="match status" value="2"/>
</dbReference>
<feature type="compositionally biased region" description="Basic and acidic residues" evidence="2">
    <location>
        <begin position="1111"/>
        <end position="1123"/>
    </location>
</feature>
<dbReference type="InterPro" id="IPR013087">
    <property type="entry name" value="Znf_C2H2_type"/>
</dbReference>
<feature type="region of interest" description="Disordered" evidence="2">
    <location>
        <begin position="805"/>
        <end position="835"/>
    </location>
</feature>
<feature type="compositionally biased region" description="Gly residues" evidence="2">
    <location>
        <begin position="1254"/>
        <end position="1265"/>
    </location>
</feature>
<feature type="compositionally biased region" description="Basic and acidic residues" evidence="2">
    <location>
        <begin position="1217"/>
        <end position="1240"/>
    </location>
</feature>
<dbReference type="InterPro" id="IPR013088">
    <property type="entry name" value="Znf_NHR/GATA"/>
</dbReference>
<feature type="compositionally biased region" description="Polar residues" evidence="2">
    <location>
        <begin position="1288"/>
        <end position="1297"/>
    </location>
</feature>
<feature type="compositionally biased region" description="Low complexity" evidence="2">
    <location>
        <begin position="931"/>
        <end position="941"/>
    </location>
</feature>
<dbReference type="EMBL" id="JAQGDS010000010">
    <property type="protein sequence ID" value="KAJ6257578.1"/>
    <property type="molecule type" value="Genomic_DNA"/>
</dbReference>
<feature type="region of interest" description="Disordered" evidence="2">
    <location>
        <begin position="1147"/>
        <end position="1166"/>
    </location>
</feature>
<reference evidence="4" key="1">
    <citation type="submission" date="2023-01" db="EMBL/GenBank/DDBJ databases">
        <title>The chitinases involved in constricting ring structure development in the nematode-trapping fungus Drechslerella dactyloides.</title>
        <authorList>
            <person name="Wang R."/>
            <person name="Zhang L."/>
            <person name="Tang P."/>
            <person name="Li S."/>
            <person name="Liang L."/>
        </authorList>
    </citation>
    <scope>NUCLEOTIDE SEQUENCE</scope>
    <source>
        <strain evidence="4">YMF1.00031</strain>
    </source>
</reference>
<feature type="region of interest" description="Disordered" evidence="2">
    <location>
        <begin position="1212"/>
        <end position="1267"/>
    </location>
</feature>
<evidence type="ECO:0000256" key="1">
    <source>
        <dbReference type="PROSITE-ProRule" id="PRU00094"/>
    </source>
</evidence>
<dbReference type="PANTHER" id="PTHR35391:SF5">
    <property type="entry name" value="DUF6590 DOMAIN-CONTAINING PROTEIN"/>
    <property type="match status" value="1"/>
</dbReference>
<feature type="region of interest" description="Disordered" evidence="2">
    <location>
        <begin position="540"/>
        <end position="583"/>
    </location>
</feature>
<keyword evidence="5" id="KW-1185">Reference proteome</keyword>
<evidence type="ECO:0000313" key="5">
    <source>
        <dbReference type="Proteomes" id="UP001221413"/>
    </source>
</evidence>
<dbReference type="GO" id="GO:0006355">
    <property type="term" value="P:regulation of DNA-templated transcription"/>
    <property type="evidence" value="ECO:0007669"/>
    <property type="project" value="InterPro"/>
</dbReference>
<protein>
    <recommendedName>
        <fullName evidence="3">GATA-type domain-containing protein</fullName>
    </recommendedName>
</protein>
<dbReference type="Gene3D" id="3.30.50.10">
    <property type="entry name" value="Erythroid Transcription Factor GATA-1, subunit A"/>
    <property type="match status" value="3"/>
</dbReference>
<dbReference type="Gene3D" id="3.30.160.60">
    <property type="entry name" value="Classic Zinc Finger"/>
    <property type="match status" value="1"/>
</dbReference>
<feature type="compositionally biased region" description="Basic and acidic residues" evidence="2">
    <location>
        <begin position="1082"/>
        <end position="1097"/>
    </location>
</feature>
<dbReference type="PANTHER" id="PTHR35391">
    <property type="entry name" value="C2H2-TYPE DOMAIN-CONTAINING PROTEIN-RELATED"/>
    <property type="match status" value="1"/>
</dbReference>
<sequence length="1467" mass="162976">MGDILTKYQRTTCYATHSRNLESIMKEIPERTALSAIGTETKRLFQAITEVADENPELDESLKTQLAAEADRFGLWAVNLGLFVSGHGSLDYRVREADNVKSTLYRFMISLNESLHDVLEYCSESNSGASAEDALDDSAIDLATDVDDSFENGWDDESETDAEIDIDSLLAGIRDPIDRLYKLSSWIRNPSYRVPSAKMLAYRQIDPETGKDLLEVAEGFDLDHIRSIFLDYRRAKTQSESPDCCPRTVDAEAPFLSTDERVLREAQLLDGYEYLIHRLARANLRRRQQFAYWKRHREKLLKHAEAAAELHAHAHAQQYQRCAGEKSTPYTIALKEELANTGPMTLSVTTATRLNLTRQLPILDDKSTVSVSVYAPSNWKPGNEMLGFPPPPKNPNNEKFIDCHCCFTTCPKAVTQVNAWRAHLIHDLRPYICTYKDCKTPEQLYDSREEWIQHENSVHRRVFRCPEHPTQTFYSAAEYEEHTQDGHLGSIPLAVIMQAGESSLDVPDRPCPVCLLTADNMSSQQKHIALHLERFSLFSLPRDGGPEEDEEGDGSDGKIKNNDATSYQAYTDGGGSRDDNWSGGALGDNLDNFWTAGINEPGDIAVPSSDVGYEDPDPQTDKKAFAESLDRVARYFKESDNKGPQRSENEKTVPETAGMKGAMDTYSGAGTVILDADLEQLLKEQSLICSNCSTSATSLWRWGPQGSLLCNPCGQFFMDRDSMRPPPVDTLLEPTVLEATPDGRWEEVSNEQARTCSNCSTQSTPVWRHDPEGRPLCNSCGLFFSLYGVMRNPSEIANNKIFKQSEDEETVPETTRTKRTTTPVGDLLESSNMEPTFNDRSNWLPDEPASACSNCSAHITPRWKRYPGDLALCSSCTLASKLPGIGPIRSKPDVVRQRNRSHVRPQPREPTSADDLALAPVENAEESAKGIVPSDSSDISLPPSPVLGPEAALPTGLKPGPFACPTCGATFAFETNRTRHVDSRACEGNAAASEFPCPIDGCPIAIKQGKGKLSVHLRKIHGLKMKLAEAKSKDKVVQDVTYTFCNIDGCTAMVMHDPDRENMRTHLRVTHGIGVESDGEGDNSKDKQDTGEIKEDSLLDVDEEATSDDNGSDRHVESDRVSVDIETGSQGIDKRFGPVKRLIEEERRQERLNGDGKEKRVERPLEKKEQLRRWMAMEMNQQERLLKESLVKESLVKESPQLEEELQHQQKYALGDSDQKPDATSESPHKSKKTDPEIERMLAGTGSQFPSTGGQSGGGSPGDGDGLVQVEDLIAQLDTIMDGYSRESAPSNTSHSENLPVESDGKLQEAPANSNTSRKSELLRLIKRLIDSTTTVLFKLREYIDNNPGVDMDVLHLLNPLSDLLRGLRKVWDTIISFEDQIGGVAVGPPQTLSSLQEFLATVEYLGERIGLPGGLTRRYNSVSCPAPKHLGNQKLTTISYDLERHKSLLQNIFVGPEPVYYLTADQ</sequence>
<dbReference type="SMART" id="SM00401">
    <property type="entry name" value="ZnF_GATA"/>
    <property type="match status" value="3"/>
</dbReference>
<keyword evidence="1" id="KW-0479">Metal-binding</keyword>
<feature type="domain" description="GATA-type" evidence="3">
    <location>
        <begin position="846"/>
        <end position="900"/>
    </location>
</feature>
<gene>
    <name evidence="4" type="ORF">Dda_7363</name>
</gene>
<dbReference type="GO" id="GO:0043565">
    <property type="term" value="F:sequence-specific DNA binding"/>
    <property type="evidence" value="ECO:0007669"/>
    <property type="project" value="InterPro"/>
</dbReference>
<dbReference type="PROSITE" id="PS50114">
    <property type="entry name" value="GATA_ZN_FINGER_2"/>
    <property type="match status" value="3"/>
</dbReference>
<dbReference type="SUPFAM" id="SSF57716">
    <property type="entry name" value="Glucocorticoid receptor-like (DNA-binding domain)"/>
    <property type="match status" value="3"/>
</dbReference>